<dbReference type="RefSeq" id="WP_168548876.1">
    <property type="nucleotide sequence ID" value="NZ_JAAXPR010000005.1"/>
</dbReference>
<gene>
    <name evidence="7" type="ORF">HF992_04560</name>
</gene>
<sequence>MKIDDLKESQRVEDRRGSGYSSRRQGGGLTGSGLGGNLLLQLLFSSGKGKWLILLLLLFGLMGGGSGFGDFLGFDTNGGYSQSYQNQTESTTSTMTDKEGVFLSKVFQSTEDFWTKEFSKEGLKYNPPVLVIYEGQTSTACGLGSAGSGPFYCPGDRKVYIDLSFYRELTTKYKASGDFAMAYVIAHEVGHHVQTELGIMSDFNKARQKLSEKEANALTVRLELQADYYAGAWSKYVDGQGLLEVGDIDEAMTAAHAVGDDTLQKEAYGRVVPDSFTHGTSAQRQKWFHRGYQYGDLAHGDTFSGDI</sequence>
<dbReference type="EMBL" id="JAAXPR010000005">
    <property type="protein sequence ID" value="NKZ20122.1"/>
    <property type="molecule type" value="Genomic_DNA"/>
</dbReference>
<reference evidence="7 8" key="1">
    <citation type="submission" date="2020-04" db="EMBL/GenBank/DDBJ databases">
        <title>MicrobeNet Type strains.</title>
        <authorList>
            <person name="Nicholson A.C."/>
        </authorList>
    </citation>
    <scope>NUCLEOTIDE SEQUENCE [LARGE SCALE GENOMIC DNA]</scope>
    <source>
        <strain evidence="7 8">CCUG 69612</strain>
    </source>
</reference>
<evidence type="ECO:0000256" key="1">
    <source>
        <dbReference type="ARBA" id="ARBA00004167"/>
    </source>
</evidence>
<keyword evidence="8" id="KW-1185">Reference proteome</keyword>
<organism evidence="7 8">
    <name type="scientific">Streptococcus ovuberis</name>
    <dbReference type="NCBI Taxonomy" id="1936207"/>
    <lineage>
        <taxon>Bacteria</taxon>
        <taxon>Bacillati</taxon>
        <taxon>Bacillota</taxon>
        <taxon>Bacilli</taxon>
        <taxon>Lactobacillales</taxon>
        <taxon>Streptococcaceae</taxon>
        <taxon>Streptococcus</taxon>
    </lineage>
</organism>
<accession>A0A7X6N0S9</accession>
<dbReference type="Pfam" id="PF04228">
    <property type="entry name" value="Zn_peptidase"/>
    <property type="match status" value="1"/>
</dbReference>
<dbReference type="PANTHER" id="PTHR30168">
    <property type="entry name" value="PUTATIVE MEMBRANE PROTEIN YPFJ"/>
    <property type="match status" value="1"/>
</dbReference>
<feature type="compositionally biased region" description="Basic and acidic residues" evidence="5">
    <location>
        <begin position="1"/>
        <end position="17"/>
    </location>
</feature>
<evidence type="ECO:0000256" key="5">
    <source>
        <dbReference type="SAM" id="MobiDB-lite"/>
    </source>
</evidence>
<protein>
    <submittedName>
        <fullName evidence="7">Neutral zinc metallopeptidase</fullName>
    </submittedName>
</protein>
<evidence type="ECO:0000256" key="2">
    <source>
        <dbReference type="ARBA" id="ARBA00022692"/>
    </source>
</evidence>
<feature type="region of interest" description="Disordered" evidence="5">
    <location>
        <begin position="1"/>
        <end position="28"/>
    </location>
</feature>
<keyword evidence="3 6" id="KW-1133">Transmembrane helix</keyword>
<name>A0A7X6N0S9_9STRE</name>
<keyword evidence="4 6" id="KW-0472">Membrane</keyword>
<dbReference type="AlphaFoldDB" id="A0A7X6N0S9"/>
<dbReference type="InterPro" id="IPR007343">
    <property type="entry name" value="Uncharacterised_pept_Zn_put"/>
</dbReference>
<dbReference type="GO" id="GO:0016020">
    <property type="term" value="C:membrane"/>
    <property type="evidence" value="ECO:0007669"/>
    <property type="project" value="UniProtKB-SubCell"/>
</dbReference>
<evidence type="ECO:0000313" key="8">
    <source>
        <dbReference type="Proteomes" id="UP000522720"/>
    </source>
</evidence>
<feature type="transmembrane region" description="Helical" evidence="6">
    <location>
        <begin position="51"/>
        <end position="74"/>
    </location>
</feature>
<dbReference type="PANTHER" id="PTHR30168:SF0">
    <property type="entry name" value="INNER MEMBRANE PROTEIN"/>
    <property type="match status" value="1"/>
</dbReference>
<keyword evidence="2 6" id="KW-0812">Transmembrane</keyword>
<evidence type="ECO:0000313" key="7">
    <source>
        <dbReference type="EMBL" id="NKZ20122.1"/>
    </source>
</evidence>
<comment type="subcellular location">
    <subcellularLocation>
        <location evidence="1">Membrane</location>
        <topology evidence="1">Single-pass membrane protein</topology>
    </subcellularLocation>
</comment>
<proteinExistence type="predicted"/>
<evidence type="ECO:0000256" key="4">
    <source>
        <dbReference type="ARBA" id="ARBA00023136"/>
    </source>
</evidence>
<comment type="caution">
    <text evidence="7">The sequence shown here is derived from an EMBL/GenBank/DDBJ whole genome shotgun (WGS) entry which is preliminary data.</text>
</comment>
<evidence type="ECO:0000256" key="3">
    <source>
        <dbReference type="ARBA" id="ARBA00022989"/>
    </source>
</evidence>
<evidence type="ECO:0000256" key="6">
    <source>
        <dbReference type="SAM" id="Phobius"/>
    </source>
</evidence>
<dbReference type="Proteomes" id="UP000522720">
    <property type="component" value="Unassembled WGS sequence"/>
</dbReference>